<comment type="function">
    <text evidence="11">The coatomer is a cytosolic protein complex that binds to dilysine motifs and reversibly associates with Golgi non-clathrin-coated vesicles, which further mediate biosynthetic protein transport from the ER, via the Golgi up to the trans Golgi network. Coatomer complex is required for budding from Golgi membranes, and is essential for the retrograde Golgi-to-ER transport of dilysine-tagged proteins.</text>
</comment>
<evidence type="ECO:0000256" key="9">
    <source>
        <dbReference type="ARBA" id="ARBA00023136"/>
    </source>
</evidence>
<dbReference type="PANTHER" id="PTHR10261">
    <property type="entry name" value="COATOMER SUBUNIT GAMMA"/>
    <property type="match status" value="1"/>
</dbReference>
<dbReference type="GO" id="GO:0009306">
    <property type="term" value="P:protein secretion"/>
    <property type="evidence" value="ECO:0007669"/>
    <property type="project" value="TreeGrafter"/>
</dbReference>
<dbReference type="InterPro" id="IPR017106">
    <property type="entry name" value="Coatomer_gsu"/>
</dbReference>
<dbReference type="GO" id="GO:0000139">
    <property type="term" value="C:Golgi membrane"/>
    <property type="evidence" value="ECO:0007669"/>
    <property type="project" value="UniProtKB-SubCell"/>
</dbReference>
<dbReference type="Gene3D" id="1.25.10.10">
    <property type="entry name" value="Leucine-rich Repeat Variant"/>
    <property type="match status" value="2"/>
</dbReference>
<evidence type="ECO:0000256" key="6">
    <source>
        <dbReference type="ARBA" id="ARBA00022892"/>
    </source>
</evidence>
<dbReference type="PIRSF" id="PIRSF037093">
    <property type="entry name" value="Coatomer_gamma_subunit"/>
    <property type="match status" value="1"/>
</dbReference>
<evidence type="ECO:0000256" key="10">
    <source>
        <dbReference type="ARBA" id="ARBA00023329"/>
    </source>
</evidence>
<evidence type="ECO:0000256" key="11">
    <source>
        <dbReference type="PIRNR" id="PIRNR037093"/>
    </source>
</evidence>
<dbReference type="InterPro" id="IPR013041">
    <property type="entry name" value="Clathrin_app_Ig-like_sf"/>
</dbReference>
<evidence type="ECO:0000256" key="1">
    <source>
        <dbReference type="ARBA" id="ARBA00004255"/>
    </source>
</evidence>
<keyword evidence="15" id="KW-1185">Reference proteome</keyword>
<evidence type="ECO:0000259" key="13">
    <source>
        <dbReference type="Pfam" id="PF08752"/>
    </source>
</evidence>
<dbReference type="InterPro" id="IPR037067">
    <property type="entry name" value="Coatomer_gsu_app_sf"/>
</dbReference>
<dbReference type="GO" id="GO:0006891">
    <property type="term" value="P:intra-Golgi vesicle-mediated transport"/>
    <property type="evidence" value="ECO:0007669"/>
    <property type="project" value="TreeGrafter"/>
</dbReference>
<keyword evidence="8 11" id="KW-0333">Golgi apparatus</keyword>
<keyword evidence="7 11" id="KW-0653">Protein transport</keyword>
<dbReference type="Gene3D" id="2.60.40.1480">
    <property type="entry name" value="Coatomer, gamma subunit, appendage domain"/>
    <property type="match status" value="1"/>
</dbReference>
<keyword evidence="6 11" id="KW-0931">ER-Golgi transport</keyword>
<dbReference type="PANTHER" id="PTHR10261:SF0">
    <property type="entry name" value="COATOMER SUBUNIT GAMMA-2"/>
    <property type="match status" value="1"/>
</dbReference>
<gene>
    <name evidence="14" type="ORF">BJ508DRAFT_414492</name>
</gene>
<comment type="similarity">
    <text evidence="2 11">Belongs to the COPG family.</text>
</comment>
<dbReference type="Proteomes" id="UP000275078">
    <property type="component" value="Unassembled WGS sequence"/>
</dbReference>
<dbReference type="Pfam" id="PF08752">
    <property type="entry name" value="COP-gamma_platf"/>
    <property type="match status" value="1"/>
</dbReference>
<keyword evidence="9 11" id="KW-0472">Membrane</keyword>
<organism evidence="14 15">
    <name type="scientific">Ascobolus immersus RN42</name>
    <dbReference type="NCBI Taxonomy" id="1160509"/>
    <lineage>
        <taxon>Eukaryota</taxon>
        <taxon>Fungi</taxon>
        <taxon>Dikarya</taxon>
        <taxon>Ascomycota</taxon>
        <taxon>Pezizomycotina</taxon>
        <taxon>Pezizomycetes</taxon>
        <taxon>Pezizales</taxon>
        <taxon>Ascobolaceae</taxon>
        <taxon>Ascobolus</taxon>
    </lineage>
</organism>
<name>A0A3N4I8H5_ASCIM</name>
<evidence type="ECO:0000256" key="8">
    <source>
        <dbReference type="ARBA" id="ARBA00023034"/>
    </source>
</evidence>
<evidence type="ECO:0000313" key="14">
    <source>
        <dbReference type="EMBL" id="RPA81777.1"/>
    </source>
</evidence>
<dbReference type="InterPro" id="IPR016024">
    <property type="entry name" value="ARM-type_fold"/>
</dbReference>
<evidence type="ECO:0000256" key="3">
    <source>
        <dbReference type="ARBA" id="ARBA00022448"/>
    </source>
</evidence>
<keyword evidence="10 11" id="KW-0968">Cytoplasmic vesicle</keyword>
<dbReference type="SUPFAM" id="SSF49348">
    <property type="entry name" value="Clathrin adaptor appendage domain"/>
    <property type="match status" value="1"/>
</dbReference>
<evidence type="ECO:0000259" key="12">
    <source>
        <dbReference type="Pfam" id="PF01602"/>
    </source>
</evidence>
<accession>A0A3N4I8H5</accession>
<sequence length="863" mass="94964">MISQEARVFNDTPLNVSKCRDVLTKILHTVRSGDHIPEGETTDLFFAVSKLFQHKDPNLRQLVHLIVRELAGITEDVIMITSSVMKDTVGGSELIFRPNAIRNLCRVIDLSTVQAIERSLKTAINDKSHAVASAGIISSYHLYLPATESSRRTLPETQDALSSFGGSSGLGMFGTHSPSSMPQYHALGLLILLKRNDRNGLVKLLQSFQRADLVRNPLGVVLLIRLAGTLIQTDSQLKSPLIAVLKGWADHKTDMISLEALRTLAGLTYSNQDDALAIIKVLSPHLQSPRAVVKIMALRILKLLSKQFPSIVSPFNRDLENSISLGNKVISTLAIAILLQTGSEDSVERLVGQVKTFIPDISDEFRLFIVASVEELALKFPKQTQCIINLLSTILREEGSSAFKERIILSYAKLIQYSPEFRDEILMQLCEFVEDCEYPKLAILVLNILAVESSQTRRTGPFVRYIYNRIVLENSNVRAASVAALSTICQNGGDNDTTFQRSILQLLTQATDDSDDEVRDRAITGISPCLGLGKGWLTPKTDEEFGDLEDHLTGLVRTDSAVDLSDWQPRLASSHLPTKHLETGPVVGTVAARSEAFSSISKLVPMVSTFGRVWTASATEHLTEPEAEYVLEATKYIYAQHIVLHVRVTNTLPDVWLRDASLVSVPALGEALSDHGSLTQVFTTSIDVLGPGESKDLLVGFALEEVLEERGKTSNYPLCKLINTLKFTAAEDVNDNAGYEDDFQVEAVALGLADYFVAEYAHTESWDSGSVSEAQKSFKSTRFRSISDSVAYISSNLGLEAQAVHVQSNQLCFGGKLPFGSYIDVKVRMAPVETGVAFQITARGENKHALDFVVRGFLQMVKW</sequence>
<dbReference type="Pfam" id="PF01602">
    <property type="entry name" value="Adaptin_N"/>
    <property type="match status" value="1"/>
</dbReference>
<feature type="domain" description="Coatomer gamma subunit appendage Ig-like subdomain" evidence="13">
    <location>
        <begin position="603"/>
        <end position="750"/>
    </location>
</feature>
<reference evidence="14 15" key="1">
    <citation type="journal article" date="2018" name="Nat. Ecol. Evol.">
        <title>Pezizomycetes genomes reveal the molecular basis of ectomycorrhizal truffle lifestyle.</title>
        <authorList>
            <person name="Murat C."/>
            <person name="Payen T."/>
            <person name="Noel B."/>
            <person name="Kuo A."/>
            <person name="Morin E."/>
            <person name="Chen J."/>
            <person name="Kohler A."/>
            <person name="Krizsan K."/>
            <person name="Balestrini R."/>
            <person name="Da Silva C."/>
            <person name="Montanini B."/>
            <person name="Hainaut M."/>
            <person name="Levati E."/>
            <person name="Barry K.W."/>
            <person name="Belfiori B."/>
            <person name="Cichocki N."/>
            <person name="Clum A."/>
            <person name="Dockter R.B."/>
            <person name="Fauchery L."/>
            <person name="Guy J."/>
            <person name="Iotti M."/>
            <person name="Le Tacon F."/>
            <person name="Lindquist E.A."/>
            <person name="Lipzen A."/>
            <person name="Malagnac F."/>
            <person name="Mello A."/>
            <person name="Molinier V."/>
            <person name="Miyauchi S."/>
            <person name="Poulain J."/>
            <person name="Riccioni C."/>
            <person name="Rubini A."/>
            <person name="Sitrit Y."/>
            <person name="Splivallo R."/>
            <person name="Traeger S."/>
            <person name="Wang M."/>
            <person name="Zifcakova L."/>
            <person name="Wipf D."/>
            <person name="Zambonelli A."/>
            <person name="Paolocci F."/>
            <person name="Nowrousian M."/>
            <person name="Ottonello S."/>
            <person name="Baldrian P."/>
            <person name="Spatafora J.W."/>
            <person name="Henrissat B."/>
            <person name="Nagy L.G."/>
            <person name="Aury J.M."/>
            <person name="Wincker P."/>
            <person name="Grigoriev I.V."/>
            <person name="Bonfante P."/>
            <person name="Martin F.M."/>
        </authorList>
    </citation>
    <scope>NUCLEOTIDE SEQUENCE [LARGE SCALE GENOMIC DNA]</scope>
    <source>
        <strain evidence="14 15">RN42</strain>
    </source>
</reference>
<dbReference type="GO" id="GO:0006888">
    <property type="term" value="P:endoplasmic reticulum to Golgi vesicle-mediated transport"/>
    <property type="evidence" value="ECO:0007669"/>
    <property type="project" value="TreeGrafter"/>
</dbReference>
<dbReference type="OrthoDB" id="1074925at2759"/>
<dbReference type="GO" id="GO:0006886">
    <property type="term" value="P:intracellular protein transport"/>
    <property type="evidence" value="ECO:0007669"/>
    <property type="project" value="InterPro"/>
</dbReference>
<dbReference type="GO" id="GO:0005783">
    <property type="term" value="C:endoplasmic reticulum"/>
    <property type="evidence" value="ECO:0007669"/>
    <property type="project" value="TreeGrafter"/>
</dbReference>
<proteinExistence type="inferred from homology"/>
<evidence type="ECO:0000256" key="7">
    <source>
        <dbReference type="ARBA" id="ARBA00022927"/>
    </source>
</evidence>
<protein>
    <recommendedName>
        <fullName evidence="11">Coatomer subunit gamma</fullName>
    </recommendedName>
</protein>
<evidence type="ECO:0000256" key="4">
    <source>
        <dbReference type="ARBA" id="ARBA00022490"/>
    </source>
</evidence>
<evidence type="ECO:0000256" key="2">
    <source>
        <dbReference type="ARBA" id="ARBA00010720"/>
    </source>
</evidence>
<dbReference type="InterPro" id="IPR002553">
    <property type="entry name" value="Clathrin/coatomer_adapt-like_N"/>
</dbReference>
<dbReference type="SUPFAM" id="SSF55711">
    <property type="entry name" value="Subdomain of clathrin and coatomer appendage domain"/>
    <property type="match status" value="1"/>
</dbReference>
<evidence type="ECO:0000256" key="5">
    <source>
        <dbReference type="ARBA" id="ARBA00022737"/>
    </source>
</evidence>
<comment type="subcellular location">
    <subcellularLocation>
        <location evidence="11">Cytoplasm</location>
    </subcellularLocation>
    <subcellularLocation>
        <location evidence="1 11">Golgi apparatus membrane</location>
        <topology evidence="1 11">Peripheral membrane protein</topology>
        <orientation evidence="1 11">Cytoplasmic side</orientation>
    </subcellularLocation>
    <subcellularLocation>
        <location evidence="11">Cytoplasmic vesicle</location>
        <location evidence="11">COPI-coated vesicle membrane</location>
        <topology evidence="11">Peripheral membrane protein</topology>
        <orientation evidence="11">Cytoplasmic side</orientation>
    </subcellularLocation>
</comment>
<keyword evidence="5" id="KW-0677">Repeat</keyword>
<dbReference type="InterPro" id="IPR011989">
    <property type="entry name" value="ARM-like"/>
</dbReference>
<keyword evidence="4 11" id="KW-0963">Cytoplasm</keyword>
<dbReference type="InterPro" id="IPR009028">
    <property type="entry name" value="Coatomer/calthrin_app_sub_C"/>
</dbReference>
<dbReference type="GO" id="GO:0005793">
    <property type="term" value="C:endoplasmic reticulum-Golgi intermediate compartment"/>
    <property type="evidence" value="ECO:0007669"/>
    <property type="project" value="TreeGrafter"/>
</dbReference>
<dbReference type="STRING" id="1160509.A0A3N4I8H5"/>
<dbReference type="EMBL" id="ML119676">
    <property type="protein sequence ID" value="RPA81777.1"/>
    <property type="molecule type" value="Genomic_DNA"/>
</dbReference>
<dbReference type="AlphaFoldDB" id="A0A3N4I8H5"/>
<comment type="subunit">
    <text evidence="11">Oligomeric complex.</text>
</comment>
<feature type="domain" description="Clathrin/coatomer adaptor adaptin-like N-terminal" evidence="12">
    <location>
        <begin position="2"/>
        <end position="523"/>
    </location>
</feature>
<keyword evidence="3 11" id="KW-0813">Transport</keyword>
<dbReference type="GO" id="GO:0005198">
    <property type="term" value="F:structural molecule activity"/>
    <property type="evidence" value="ECO:0007669"/>
    <property type="project" value="InterPro"/>
</dbReference>
<dbReference type="SUPFAM" id="SSF48371">
    <property type="entry name" value="ARM repeat"/>
    <property type="match status" value="1"/>
</dbReference>
<dbReference type="GO" id="GO:0030126">
    <property type="term" value="C:COPI vesicle coat"/>
    <property type="evidence" value="ECO:0007669"/>
    <property type="project" value="InterPro"/>
</dbReference>
<dbReference type="InterPro" id="IPR013040">
    <property type="entry name" value="Coatomer_gsu_app_Ig-like_dom"/>
</dbReference>
<evidence type="ECO:0000313" key="15">
    <source>
        <dbReference type="Proteomes" id="UP000275078"/>
    </source>
</evidence>